<protein>
    <submittedName>
        <fullName evidence="1">Uncharacterized protein</fullName>
    </submittedName>
</protein>
<sequence length="133" mass="14423">MLGGLNKKLIPHDIRRGAARDVAMVAMHAAAVEGARIFLGHSVANTRNGVTDDYIGPDQQLVSNGSTLIQEPQPRVSNAIHQQYAVDNSVTDTNNISSINVRMCRTTMVPICRTTIACGRPELPLQTFLINTV</sequence>
<dbReference type="Proteomes" id="UP000182658">
    <property type="component" value="Unassembled WGS sequence"/>
</dbReference>
<gene>
    <name evidence="1" type="ORF">CONLIGDRAFT_646132</name>
</gene>
<name>A0A1J7IKB8_9PEZI</name>
<dbReference type="AlphaFoldDB" id="A0A1J7IKB8"/>
<organism evidence="1 2">
    <name type="scientific">Coniochaeta ligniaria NRRL 30616</name>
    <dbReference type="NCBI Taxonomy" id="1408157"/>
    <lineage>
        <taxon>Eukaryota</taxon>
        <taxon>Fungi</taxon>
        <taxon>Dikarya</taxon>
        <taxon>Ascomycota</taxon>
        <taxon>Pezizomycotina</taxon>
        <taxon>Sordariomycetes</taxon>
        <taxon>Sordariomycetidae</taxon>
        <taxon>Coniochaetales</taxon>
        <taxon>Coniochaetaceae</taxon>
        <taxon>Coniochaeta</taxon>
    </lineage>
</organism>
<accession>A0A1J7IKB8</accession>
<dbReference type="EMBL" id="KV875099">
    <property type="protein sequence ID" value="OIW27918.1"/>
    <property type="molecule type" value="Genomic_DNA"/>
</dbReference>
<dbReference type="InParanoid" id="A0A1J7IKB8"/>
<evidence type="ECO:0000313" key="1">
    <source>
        <dbReference type="EMBL" id="OIW27918.1"/>
    </source>
</evidence>
<reference evidence="1 2" key="1">
    <citation type="submission" date="2016-10" db="EMBL/GenBank/DDBJ databases">
        <title>Draft genome sequence of Coniochaeta ligniaria NRRL30616, a lignocellulolytic fungus for bioabatement of inhibitors in plant biomass hydrolysates.</title>
        <authorList>
            <consortium name="DOE Joint Genome Institute"/>
            <person name="Jimenez D.J."/>
            <person name="Hector R.E."/>
            <person name="Riley R."/>
            <person name="Sun H."/>
            <person name="Grigoriev I.V."/>
            <person name="Van Elsas J.D."/>
            <person name="Nichols N.N."/>
        </authorList>
    </citation>
    <scope>NUCLEOTIDE SEQUENCE [LARGE SCALE GENOMIC DNA]</scope>
    <source>
        <strain evidence="1 2">NRRL 30616</strain>
    </source>
</reference>
<evidence type="ECO:0000313" key="2">
    <source>
        <dbReference type="Proteomes" id="UP000182658"/>
    </source>
</evidence>
<proteinExistence type="predicted"/>
<keyword evidence="2" id="KW-1185">Reference proteome</keyword>